<evidence type="ECO:0000313" key="3">
    <source>
        <dbReference type="Proteomes" id="UP000001312"/>
    </source>
</evidence>
<name>A7EJ59_SCLS1</name>
<organism evidence="2 3">
    <name type="scientific">Sclerotinia sclerotiorum (strain ATCC 18683 / 1980 / Ss-1)</name>
    <name type="common">White mold</name>
    <name type="synonym">Whetzelinia sclerotiorum</name>
    <dbReference type="NCBI Taxonomy" id="665079"/>
    <lineage>
        <taxon>Eukaryota</taxon>
        <taxon>Fungi</taxon>
        <taxon>Dikarya</taxon>
        <taxon>Ascomycota</taxon>
        <taxon>Pezizomycotina</taxon>
        <taxon>Leotiomycetes</taxon>
        <taxon>Helotiales</taxon>
        <taxon>Sclerotiniaceae</taxon>
        <taxon>Sclerotinia</taxon>
    </lineage>
</organism>
<dbReference type="KEGG" id="ssl:SS1G_05352"/>
<evidence type="ECO:0000256" key="1">
    <source>
        <dbReference type="SAM" id="MobiDB-lite"/>
    </source>
</evidence>
<accession>A7EJ59</accession>
<dbReference type="InParanoid" id="A7EJ59"/>
<dbReference type="GeneID" id="5489803"/>
<reference evidence="3" key="1">
    <citation type="journal article" date="2011" name="PLoS Genet.">
        <title>Genomic analysis of the necrotrophic fungal pathogens Sclerotinia sclerotiorum and Botrytis cinerea.</title>
        <authorList>
            <person name="Amselem J."/>
            <person name="Cuomo C.A."/>
            <person name="van Kan J.A."/>
            <person name="Viaud M."/>
            <person name="Benito E.P."/>
            <person name="Couloux A."/>
            <person name="Coutinho P.M."/>
            <person name="de Vries R.P."/>
            <person name="Dyer P.S."/>
            <person name="Fillinger S."/>
            <person name="Fournier E."/>
            <person name="Gout L."/>
            <person name="Hahn M."/>
            <person name="Kohn L."/>
            <person name="Lapalu N."/>
            <person name="Plummer K.M."/>
            <person name="Pradier J.M."/>
            <person name="Quevillon E."/>
            <person name="Sharon A."/>
            <person name="Simon A."/>
            <person name="ten Have A."/>
            <person name="Tudzynski B."/>
            <person name="Tudzynski P."/>
            <person name="Wincker P."/>
            <person name="Andrew M."/>
            <person name="Anthouard V."/>
            <person name="Beever R.E."/>
            <person name="Beffa R."/>
            <person name="Benoit I."/>
            <person name="Bouzid O."/>
            <person name="Brault B."/>
            <person name="Chen Z."/>
            <person name="Choquer M."/>
            <person name="Collemare J."/>
            <person name="Cotton P."/>
            <person name="Danchin E.G."/>
            <person name="Da Silva C."/>
            <person name="Gautier A."/>
            <person name="Giraud C."/>
            <person name="Giraud T."/>
            <person name="Gonzalez C."/>
            <person name="Grossetete S."/>
            <person name="Guldener U."/>
            <person name="Henrissat B."/>
            <person name="Howlett B.J."/>
            <person name="Kodira C."/>
            <person name="Kretschmer M."/>
            <person name="Lappartient A."/>
            <person name="Leroch M."/>
            <person name="Levis C."/>
            <person name="Mauceli E."/>
            <person name="Neuveglise C."/>
            <person name="Oeser B."/>
            <person name="Pearson M."/>
            <person name="Poulain J."/>
            <person name="Poussereau N."/>
            <person name="Quesneville H."/>
            <person name="Rascle C."/>
            <person name="Schumacher J."/>
            <person name="Segurens B."/>
            <person name="Sexton A."/>
            <person name="Silva E."/>
            <person name="Sirven C."/>
            <person name="Soanes D.M."/>
            <person name="Talbot N.J."/>
            <person name="Templeton M."/>
            <person name="Yandava C."/>
            <person name="Yarden O."/>
            <person name="Zeng Q."/>
            <person name="Rollins J.A."/>
            <person name="Lebrun M.H."/>
            <person name="Dickman M."/>
        </authorList>
    </citation>
    <scope>NUCLEOTIDE SEQUENCE [LARGE SCALE GENOMIC DNA]</scope>
    <source>
        <strain evidence="3">ATCC 18683 / 1980 / Ss-1</strain>
    </source>
</reference>
<dbReference type="Proteomes" id="UP000001312">
    <property type="component" value="Unassembled WGS sequence"/>
</dbReference>
<keyword evidence="3" id="KW-1185">Reference proteome</keyword>
<proteinExistence type="predicted"/>
<evidence type="ECO:0000313" key="2">
    <source>
        <dbReference type="EMBL" id="EDO02875.1"/>
    </source>
</evidence>
<feature type="region of interest" description="Disordered" evidence="1">
    <location>
        <begin position="47"/>
        <end position="67"/>
    </location>
</feature>
<protein>
    <submittedName>
        <fullName evidence="2">Uncharacterized protein</fullName>
    </submittedName>
</protein>
<dbReference type="HOGENOM" id="CLU_2307748_0_0_1"/>
<sequence length="100" mass="11831">MPQYYSRRILYPLPEHIHDPYGLESILDKFGYEVSWNTTTLTLHSVTLPKPKPTRRHRRSDSQGTEGRSFSTLFHLFPLFSLHNKAWELPVGDVWDFPLY</sequence>
<gene>
    <name evidence="2" type="ORF">SS1G_05352</name>
</gene>
<dbReference type="AlphaFoldDB" id="A7EJ59"/>
<dbReference type="RefSeq" id="XP_001593924.1">
    <property type="nucleotide sequence ID" value="XM_001593874.1"/>
</dbReference>
<dbReference type="EMBL" id="CH476626">
    <property type="protein sequence ID" value="EDO02875.1"/>
    <property type="molecule type" value="Genomic_DNA"/>
</dbReference>